<dbReference type="Pfam" id="PF25917">
    <property type="entry name" value="BSH_RND"/>
    <property type="match status" value="1"/>
</dbReference>
<gene>
    <name evidence="5" type="ordered locus">Oter_3969</name>
</gene>
<feature type="coiled-coil region" evidence="2">
    <location>
        <begin position="78"/>
        <end position="154"/>
    </location>
</feature>
<evidence type="ECO:0000256" key="1">
    <source>
        <dbReference type="ARBA" id="ARBA00009477"/>
    </source>
</evidence>
<organism evidence="5 6">
    <name type="scientific">Opitutus terrae (strain DSM 11246 / JCM 15787 / PB90-1)</name>
    <dbReference type="NCBI Taxonomy" id="452637"/>
    <lineage>
        <taxon>Bacteria</taxon>
        <taxon>Pseudomonadati</taxon>
        <taxon>Verrucomicrobiota</taxon>
        <taxon>Opitutia</taxon>
        <taxon>Opitutales</taxon>
        <taxon>Opitutaceae</taxon>
        <taxon>Opitutus</taxon>
    </lineage>
</organism>
<reference evidence="5 6" key="1">
    <citation type="journal article" date="2011" name="J. Bacteriol.">
        <title>Genome sequence of the verrucomicrobium Opitutus terrae PB90-1, an abundant inhabitant of rice paddy soil ecosystems.</title>
        <authorList>
            <person name="van Passel M.W."/>
            <person name="Kant R."/>
            <person name="Palva A."/>
            <person name="Copeland A."/>
            <person name="Lucas S."/>
            <person name="Lapidus A."/>
            <person name="Glavina del Rio T."/>
            <person name="Pitluck S."/>
            <person name="Goltsman E."/>
            <person name="Clum A."/>
            <person name="Sun H."/>
            <person name="Schmutz J."/>
            <person name="Larimer F.W."/>
            <person name="Land M.L."/>
            <person name="Hauser L."/>
            <person name="Kyrpides N."/>
            <person name="Mikhailova N."/>
            <person name="Richardson P.P."/>
            <person name="Janssen P.H."/>
            <person name="de Vos W.M."/>
            <person name="Smidt H."/>
        </authorList>
    </citation>
    <scope>NUCLEOTIDE SEQUENCE [LARGE SCALE GENOMIC DNA]</scope>
    <source>
        <strain evidence="6">DSM 11246 / JCM 15787 / PB90-1</strain>
    </source>
</reference>
<keyword evidence="6" id="KW-1185">Reference proteome</keyword>
<dbReference type="PANTHER" id="PTHR30469">
    <property type="entry name" value="MULTIDRUG RESISTANCE PROTEIN MDTA"/>
    <property type="match status" value="1"/>
</dbReference>
<dbReference type="PANTHER" id="PTHR30469:SF38">
    <property type="entry name" value="HLYD FAMILY SECRETION PROTEIN"/>
    <property type="match status" value="1"/>
</dbReference>
<dbReference type="InterPro" id="IPR006143">
    <property type="entry name" value="RND_pump_MFP"/>
</dbReference>
<feature type="domain" description="Multidrug resistance protein MdtA-like barrel-sandwich hybrid" evidence="4">
    <location>
        <begin position="46"/>
        <end position="185"/>
    </location>
</feature>
<feature type="region of interest" description="Disordered" evidence="3">
    <location>
        <begin position="1"/>
        <end position="34"/>
    </location>
</feature>
<keyword evidence="2" id="KW-0175">Coiled coil</keyword>
<name>B1ZZQ7_OPITP</name>
<feature type="compositionally biased region" description="Pro residues" evidence="3">
    <location>
        <begin position="17"/>
        <end position="27"/>
    </location>
</feature>
<accession>B1ZZQ7</accession>
<dbReference type="NCBIfam" id="TIGR01730">
    <property type="entry name" value="RND_mfp"/>
    <property type="match status" value="1"/>
</dbReference>
<dbReference type="KEGG" id="ote:Oter_3969"/>
<dbReference type="Gene3D" id="2.40.30.170">
    <property type="match status" value="1"/>
</dbReference>
<dbReference type="SUPFAM" id="SSF111369">
    <property type="entry name" value="HlyD-like secretion proteins"/>
    <property type="match status" value="1"/>
</dbReference>
<dbReference type="Proteomes" id="UP000007013">
    <property type="component" value="Chromosome"/>
</dbReference>
<dbReference type="EMBL" id="CP001032">
    <property type="protein sequence ID" value="ACB77243.1"/>
    <property type="molecule type" value="Genomic_DNA"/>
</dbReference>
<evidence type="ECO:0000256" key="3">
    <source>
        <dbReference type="SAM" id="MobiDB-lite"/>
    </source>
</evidence>
<dbReference type="GO" id="GO:0015562">
    <property type="term" value="F:efflux transmembrane transporter activity"/>
    <property type="evidence" value="ECO:0007669"/>
    <property type="project" value="TreeGrafter"/>
</dbReference>
<evidence type="ECO:0000256" key="2">
    <source>
        <dbReference type="SAM" id="Coils"/>
    </source>
</evidence>
<dbReference type="InterPro" id="IPR058625">
    <property type="entry name" value="MdtA-like_BSH"/>
</dbReference>
<dbReference type="eggNOG" id="COG0845">
    <property type="taxonomic scope" value="Bacteria"/>
</dbReference>
<comment type="similarity">
    <text evidence="1">Belongs to the membrane fusion protein (MFP) (TC 8.A.1) family.</text>
</comment>
<dbReference type="HOGENOM" id="CLU_1041481_0_0_0"/>
<dbReference type="GO" id="GO:1990281">
    <property type="term" value="C:efflux pump complex"/>
    <property type="evidence" value="ECO:0007669"/>
    <property type="project" value="TreeGrafter"/>
</dbReference>
<dbReference type="STRING" id="452637.Oter_3969"/>
<protein>
    <recommendedName>
        <fullName evidence="4">Multidrug resistance protein MdtA-like barrel-sandwich hybrid domain-containing protein</fullName>
    </recommendedName>
</protein>
<dbReference type="Gene3D" id="2.40.50.100">
    <property type="match status" value="1"/>
</dbReference>
<proteinExistence type="inferred from homology"/>
<dbReference type="AlphaFoldDB" id="B1ZZQ7"/>
<evidence type="ECO:0000313" key="6">
    <source>
        <dbReference type="Proteomes" id="UP000007013"/>
    </source>
</evidence>
<evidence type="ECO:0000259" key="4">
    <source>
        <dbReference type="Pfam" id="PF25917"/>
    </source>
</evidence>
<evidence type="ECO:0000313" key="5">
    <source>
        <dbReference type="EMBL" id="ACB77243.1"/>
    </source>
</evidence>
<dbReference type="Gene3D" id="1.10.287.470">
    <property type="entry name" value="Helix hairpin bin"/>
    <property type="match status" value="1"/>
</dbReference>
<sequence length="267" mass="28905">MAAVALAQPASDNVSPPNEPSREPPAFPSSTARGSFRSVLRPAVDVSLSSRAAGIVEVIHVPEGSTVTAGQSIMSLDSAEQRAELAEAEASARGTKAEKDRAATEFERIQRLRQDNIYSEKQFQEAKASAELALSRYEQALAAVELARARLANRDIVSPIAGIFLKTNKLVGEAIERYETVARVVDVRRLEMLVFCDARYFSLFRVDQRVDVRVLKSSEDQPMISGTVSHVDPVIDPSSGTFRVKIRIEPSAQAVPGFSAILIAPGA</sequence>